<keyword evidence="2" id="KW-1185">Reference proteome</keyword>
<dbReference type="Proteomes" id="UP000078343">
    <property type="component" value="Unassembled WGS sequence"/>
</dbReference>
<evidence type="ECO:0000313" key="1">
    <source>
        <dbReference type="EMBL" id="OAP54091.1"/>
    </source>
</evidence>
<name>A0A178Z3J1_9EURO</name>
<dbReference type="GeneID" id="30015794"/>
<comment type="caution">
    <text evidence="1">The sequence shown here is derived from an EMBL/GenBank/DDBJ whole genome shotgun (WGS) entry which is preliminary data.</text>
</comment>
<reference evidence="1 2" key="1">
    <citation type="submission" date="2016-04" db="EMBL/GenBank/DDBJ databases">
        <title>Draft genome of Fonsecaea erecta CBS 125763.</title>
        <authorList>
            <person name="Weiss V.A."/>
            <person name="Vicente V.A."/>
            <person name="Raittz R.T."/>
            <person name="Moreno L.F."/>
            <person name="De Souza E.M."/>
            <person name="Pedrosa F.O."/>
            <person name="Steffens M.B."/>
            <person name="Faoro H."/>
            <person name="Tadra-Sfeir M.Z."/>
            <person name="Najafzadeh M.J."/>
            <person name="Felipe M.S."/>
            <person name="Teixeira M."/>
            <person name="Sun J."/>
            <person name="Xi L."/>
            <person name="Gomes R."/>
            <person name="De Azevedo C.M."/>
            <person name="Salgado C.G."/>
            <person name="Da Silva M.B."/>
            <person name="Nascimento M.F."/>
            <person name="Queiroz-Telles F."/>
            <person name="Attili D.S."/>
            <person name="Gorbushina A."/>
        </authorList>
    </citation>
    <scope>NUCLEOTIDE SEQUENCE [LARGE SCALE GENOMIC DNA]</scope>
    <source>
        <strain evidence="1 2">CBS 125763</strain>
    </source>
</reference>
<protein>
    <submittedName>
        <fullName evidence="1">Uncharacterized protein</fullName>
    </submittedName>
</protein>
<sequence length="90" mass="10115">MDGLPRPKDKNTAKVRLTNALSAKALTVSPAIVRMKEAIKWLGVSGARMTSQAMDKDSKEIEEFDFLLINGEEDDLEERRVPGIVLDWTR</sequence>
<dbReference type="OrthoDB" id="4121058at2759"/>
<evidence type="ECO:0000313" key="2">
    <source>
        <dbReference type="Proteomes" id="UP000078343"/>
    </source>
</evidence>
<dbReference type="RefSeq" id="XP_018687458.1">
    <property type="nucleotide sequence ID" value="XM_018843131.1"/>
</dbReference>
<organism evidence="1 2">
    <name type="scientific">Fonsecaea erecta</name>
    <dbReference type="NCBI Taxonomy" id="1367422"/>
    <lineage>
        <taxon>Eukaryota</taxon>
        <taxon>Fungi</taxon>
        <taxon>Dikarya</taxon>
        <taxon>Ascomycota</taxon>
        <taxon>Pezizomycotina</taxon>
        <taxon>Eurotiomycetes</taxon>
        <taxon>Chaetothyriomycetidae</taxon>
        <taxon>Chaetothyriales</taxon>
        <taxon>Herpotrichiellaceae</taxon>
        <taxon>Fonsecaea</taxon>
    </lineage>
</organism>
<dbReference type="AlphaFoldDB" id="A0A178Z3J1"/>
<dbReference type="EMBL" id="LVYI01000015">
    <property type="protein sequence ID" value="OAP54091.1"/>
    <property type="molecule type" value="Genomic_DNA"/>
</dbReference>
<accession>A0A178Z3J1</accession>
<gene>
    <name evidence="1" type="ORF">AYL99_11626</name>
</gene>
<proteinExistence type="predicted"/>